<feature type="domain" description="HTH araC/xylS-type" evidence="4">
    <location>
        <begin position="263"/>
        <end position="364"/>
    </location>
</feature>
<dbReference type="InterPro" id="IPR050204">
    <property type="entry name" value="AraC_XylS_family_regulators"/>
</dbReference>
<dbReference type="GO" id="GO:0043565">
    <property type="term" value="F:sequence-specific DNA binding"/>
    <property type="evidence" value="ECO:0007669"/>
    <property type="project" value="InterPro"/>
</dbReference>
<evidence type="ECO:0000256" key="2">
    <source>
        <dbReference type="ARBA" id="ARBA00023125"/>
    </source>
</evidence>
<keyword evidence="3" id="KW-0804">Transcription</keyword>
<organism evidence="5 6">
    <name type="scientific">Paraburkholderia diazotrophica</name>
    <dbReference type="NCBI Taxonomy" id="667676"/>
    <lineage>
        <taxon>Bacteria</taxon>
        <taxon>Pseudomonadati</taxon>
        <taxon>Pseudomonadota</taxon>
        <taxon>Betaproteobacteria</taxon>
        <taxon>Burkholderiales</taxon>
        <taxon>Burkholderiaceae</taxon>
        <taxon>Paraburkholderia</taxon>
    </lineage>
</organism>
<dbReference type="SUPFAM" id="SSF46689">
    <property type="entry name" value="Homeodomain-like"/>
    <property type="match status" value="2"/>
</dbReference>
<dbReference type="InterPro" id="IPR018062">
    <property type="entry name" value="HTH_AraC-typ_CS"/>
</dbReference>
<reference evidence="6" key="1">
    <citation type="submission" date="2016-10" db="EMBL/GenBank/DDBJ databases">
        <authorList>
            <person name="Varghese N."/>
            <person name="Submissions S."/>
        </authorList>
    </citation>
    <scope>NUCLEOTIDE SEQUENCE [LARGE SCALE GENOMIC DNA]</scope>
    <source>
        <strain evidence="6">LMG 26031</strain>
    </source>
</reference>
<keyword evidence="6" id="KW-1185">Reference proteome</keyword>
<accession>A0A1H6RBL4</accession>
<dbReference type="PROSITE" id="PS51257">
    <property type="entry name" value="PROKAR_LIPOPROTEIN"/>
    <property type="match status" value="1"/>
</dbReference>
<gene>
    <name evidence="5" type="ORF">SAMN05192539_100216</name>
</gene>
<dbReference type="STRING" id="667676.SAMN05192539_100216"/>
<evidence type="ECO:0000313" key="5">
    <source>
        <dbReference type="EMBL" id="SEI49170.1"/>
    </source>
</evidence>
<keyword evidence="1" id="KW-0805">Transcription regulation</keyword>
<evidence type="ECO:0000259" key="4">
    <source>
        <dbReference type="PROSITE" id="PS01124"/>
    </source>
</evidence>
<dbReference type="GO" id="GO:0003700">
    <property type="term" value="F:DNA-binding transcription factor activity"/>
    <property type="evidence" value="ECO:0007669"/>
    <property type="project" value="InterPro"/>
</dbReference>
<sequence>MNSARALEWEVAEGSFGMGLASMCACLFNVTCRCMFIIDAHMTTDLSSPLSRVPVCRVETSVAHDADEQARNLRGWTQTYDQLTAGRFVGKLTGLHLDAMHVFCETTNQTLRQTCEVPADAYWFGIPTDDANTGRIDSHAIGNDALAFQRGGVEFELLTPGGYAIFGVVVCRDVLHRHAAAVEHADMDQATHTGVVPIDAKNKAQFCELLRSALDDTASAALSTRARCNLQASVLSSLFDLCGTPSVEPAAIPARPRRQWIVSAARDYVLANRERPISVPELCEHLHVSRRTLQYCFQDVLGLAPASYLRAIRLNGARRDLCDAAPGERTVQDVAAAWGFWHLSQFATDYRKLFGLLPSETLKTVHAPANALLTH</sequence>
<dbReference type="EMBL" id="FNYE01000002">
    <property type="protein sequence ID" value="SEI49170.1"/>
    <property type="molecule type" value="Genomic_DNA"/>
</dbReference>
<evidence type="ECO:0000313" key="6">
    <source>
        <dbReference type="Proteomes" id="UP000198866"/>
    </source>
</evidence>
<dbReference type="AlphaFoldDB" id="A0A1H6RBL4"/>
<dbReference type="InterPro" id="IPR018060">
    <property type="entry name" value="HTH_AraC"/>
</dbReference>
<protein>
    <submittedName>
        <fullName evidence="5">Transcriptional regulator, AraC family</fullName>
    </submittedName>
</protein>
<evidence type="ECO:0000256" key="3">
    <source>
        <dbReference type="ARBA" id="ARBA00023163"/>
    </source>
</evidence>
<keyword evidence="2" id="KW-0238">DNA-binding</keyword>
<dbReference type="PROSITE" id="PS00041">
    <property type="entry name" value="HTH_ARAC_FAMILY_1"/>
    <property type="match status" value="1"/>
</dbReference>
<dbReference type="InterPro" id="IPR009057">
    <property type="entry name" value="Homeodomain-like_sf"/>
</dbReference>
<dbReference type="PANTHER" id="PTHR46796">
    <property type="entry name" value="HTH-TYPE TRANSCRIPTIONAL ACTIVATOR RHAS-RELATED"/>
    <property type="match status" value="1"/>
</dbReference>
<evidence type="ECO:0000256" key="1">
    <source>
        <dbReference type="ARBA" id="ARBA00023015"/>
    </source>
</evidence>
<name>A0A1H6RBL4_9BURK</name>
<dbReference type="PROSITE" id="PS01124">
    <property type="entry name" value="HTH_ARAC_FAMILY_2"/>
    <property type="match status" value="1"/>
</dbReference>
<dbReference type="PANTHER" id="PTHR46796:SF12">
    <property type="entry name" value="HTH-TYPE DNA-BINDING TRANSCRIPTIONAL ACTIVATOR EUTR"/>
    <property type="match status" value="1"/>
</dbReference>
<dbReference type="Pfam" id="PF12833">
    <property type="entry name" value="HTH_18"/>
    <property type="match status" value="1"/>
</dbReference>
<dbReference type="Gene3D" id="1.10.10.60">
    <property type="entry name" value="Homeodomain-like"/>
    <property type="match status" value="1"/>
</dbReference>
<dbReference type="SMART" id="SM00342">
    <property type="entry name" value="HTH_ARAC"/>
    <property type="match status" value="1"/>
</dbReference>
<proteinExistence type="predicted"/>
<dbReference type="Proteomes" id="UP000198866">
    <property type="component" value="Unassembled WGS sequence"/>
</dbReference>